<feature type="compositionally biased region" description="Polar residues" evidence="1">
    <location>
        <begin position="50"/>
        <end position="60"/>
    </location>
</feature>
<reference evidence="3" key="1">
    <citation type="submission" date="2021-10" db="EMBL/GenBank/DDBJ databases">
        <title>Anaerobic single-cell dispensing facilitates the cultivation of human gut bacteria.</title>
        <authorList>
            <person name="Afrizal A."/>
        </authorList>
    </citation>
    <scope>NUCLEOTIDE SEQUENCE</scope>
    <source>
        <strain evidence="3">CLA-AA-H250</strain>
    </source>
</reference>
<keyword evidence="2" id="KW-0732">Signal</keyword>
<name>A0AAE3ANE8_9FIRM</name>
<feature type="signal peptide" evidence="2">
    <location>
        <begin position="1"/>
        <end position="21"/>
    </location>
</feature>
<sequence length="411" mass="46125">MSNLKQIMTLTFLFLSLCLSACTKPIQDVSIKTETSSAISEPSIIKPSEENSMQGSDVSKNTTNEHITQVLSSGVEVDADILIPASMQKSELPEMFGRGHVIDQNLVASVFFEGEKSPEKQTEEFKDFSMFSKDSVYSTWTLEKERLTISGTSANFSNGRNEVGYYLFSEFPTSLPFGDNRVTYLSGENLEFSTIDEAKSQIQKYVNSLGISVLEPTCYTMDYDTMRAVYDGRTALETYDADFDFIIEPQKKDEQYIFDYPIAVNGMPLGNFEGGGYSDDSYMTGTFLRMTYGEEGIRAMTLPYALDVTEVGAMQPVLTLDEALQIVDDKYNSIIMEGNYKIDKIEMAYTPIQQQNVTEAKIIPVWRFQTNHTLQYSAKNDSNEIVEMTDTSYILINALDGTELLHSNGDI</sequence>
<evidence type="ECO:0000313" key="3">
    <source>
        <dbReference type="EMBL" id="MCC2137980.1"/>
    </source>
</evidence>
<comment type="caution">
    <text evidence="3">The sequence shown here is derived from an EMBL/GenBank/DDBJ whole genome shotgun (WGS) entry which is preliminary data.</text>
</comment>
<feature type="chain" id="PRO_5041976368" evidence="2">
    <location>
        <begin position="22"/>
        <end position="411"/>
    </location>
</feature>
<organism evidence="3 4">
    <name type="scientific">Hominenteromicrobium mulieris</name>
    <dbReference type="NCBI Taxonomy" id="2885357"/>
    <lineage>
        <taxon>Bacteria</taxon>
        <taxon>Bacillati</taxon>
        <taxon>Bacillota</taxon>
        <taxon>Clostridia</taxon>
        <taxon>Eubacteriales</taxon>
        <taxon>Oscillospiraceae</taxon>
        <taxon>Hominenteromicrobium</taxon>
    </lineage>
</organism>
<dbReference type="Proteomes" id="UP001199424">
    <property type="component" value="Unassembled WGS sequence"/>
</dbReference>
<evidence type="ECO:0000256" key="2">
    <source>
        <dbReference type="SAM" id="SignalP"/>
    </source>
</evidence>
<dbReference type="AlphaFoldDB" id="A0AAE3ANE8"/>
<gene>
    <name evidence="3" type="ORF">LKD31_13355</name>
</gene>
<keyword evidence="4" id="KW-1185">Reference proteome</keyword>
<dbReference type="RefSeq" id="WP_308450093.1">
    <property type="nucleotide sequence ID" value="NZ_JAJEQC010000022.1"/>
</dbReference>
<evidence type="ECO:0000313" key="4">
    <source>
        <dbReference type="Proteomes" id="UP001199424"/>
    </source>
</evidence>
<proteinExistence type="predicted"/>
<accession>A0AAE3ANE8</accession>
<evidence type="ECO:0000256" key="1">
    <source>
        <dbReference type="SAM" id="MobiDB-lite"/>
    </source>
</evidence>
<protein>
    <submittedName>
        <fullName evidence="3">Uncharacterized protein</fullName>
    </submittedName>
</protein>
<feature type="region of interest" description="Disordered" evidence="1">
    <location>
        <begin position="40"/>
        <end position="60"/>
    </location>
</feature>
<dbReference type="EMBL" id="JAJEQC010000022">
    <property type="protein sequence ID" value="MCC2137980.1"/>
    <property type="molecule type" value="Genomic_DNA"/>
</dbReference>